<reference evidence="6 7" key="1">
    <citation type="submission" date="2024-08" db="EMBL/GenBank/DDBJ databases">
        <authorList>
            <person name="Cucini C."/>
            <person name="Frati F."/>
        </authorList>
    </citation>
    <scope>NUCLEOTIDE SEQUENCE [LARGE SCALE GENOMIC DNA]</scope>
</reference>
<dbReference type="Pfam" id="PF05028">
    <property type="entry name" value="PARG_cat_C"/>
    <property type="match status" value="1"/>
</dbReference>
<proteinExistence type="inferred from homology"/>
<dbReference type="EC" id="3.2.1.143" evidence="2"/>
<dbReference type="InterPro" id="IPR048362">
    <property type="entry name" value="PARG_helical"/>
</dbReference>
<evidence type="ECO:0000313" key="6">
    <source>
        <dbReference type="EMBL" id="CAL8135949.1"/>
    </source>
</evidence>
<dbReference type="PANTHER" id="PTHR12837">
    <property type="entry name" value="POLY ADP-RIBOSE GLYCOHYDROLASE"/>
    <property type="match status" value="1"/>
</dbReference>
<evidence type="ECO:0000256" key="1">
    <source>
        <dbReference type="ARBA" id="ARBA00009545"/>
    </source>
</evidence>
<dbReference type="Proteomes" id="UP001642540">
    <property type="component" value="Unassembled WGS sequence"/>
</dbReference>
<evidence type="ECO:0000259" key="5">
    <source>
        <dbReference type="Pfam" id="PF20811"/>
    </source>
</evidence>
<accession>A0ABP1RU72</accession>
<evidence type="ECO:0000256" key="3">
    <source>
        <dbReference type="ARBA" id="ARBA00022801"/>
    </source>
</evidence>
<dbReference type="InterPro" id="IPR046372">
    <property type="entry name" value="PARG_cat_C"/>
</dbReference>
<evidence type="ECO:0000256" key="2">
    <source>
        <dbReference type="ARBA" id="ARBA00012255"/>
    </source>
</evidence>
<comment type="similarity">
    <text evidence="1">Belongs to the poly(ADP-ribose) glycohydrolase family.</text>
</comment>
<keyword evidence="3" id="KW-0378">Hydrolase</keyword>
<organism evidence="6 7">
    <name type="scientific">Orchesella dallaii</name>
    <dbReference type="NCBI Taxonomy" id="48710"/>
    <lineage>
        <taxon>Eukaryota</taxon>
        <taxon>Metazoa</taxon>
        <taxon>Ecdysozoa</taxon>
        <taxon>Arthropoda</taxon>
        <taxon>Hexapoda</taxon>
        <taxon>Collembola</taxon>
        <taxon>Entomobryomorpha</taxon>
        <taxon>Entomobryoidea</taxon>
        <taxon>Orchesellidae</taxon>
        <taxon>Orchesellinae</taxon>
        <taxon>Orchesella</taxon>
    </lineage>
</organism>
<feature type="domain" description="PARG catalytic Macro" evidence="4">
    <location>
        <begin position="386"/>
        <end position="587"/>
    </location>
</feature>
<dbReference type="EMBL" id="CAXLJM020000109">
    <property type="protein sequence ID" value="CAL8135949.1"/>
    <property type="molecule type" value="Genomic_DNA"/>
</dbReference>
<dbReference type="PANTHER" id="PTHR12837:SF0">
    <property type="entry name" value="POLY(ADP-RIBOSE) GLYCOHYDROLASE"/>
    <property type="match status" value="1"/>
</dbReference>
<feature type="domain" description="PARG helical" evidence="5">
    <location>
        <begin position="269"/>
        <end position="379"/>
    </location>
</feature>
<protein>
    <recommendedName>
        <fullName evidence="2">poly(ADP-ribose) glycohydrolase</fullName>
        <ecNumber evidence="2">3.2.1.143</ecNumber>
    </recommendedName>
</protein>
<evidence type="ECO:0000259" key="4">
    <source>
        <dbReference type="Pfam" id="PF05028"/>
    </source>
</evidence>
<gene>
    <name evidence="6" type="ORF">ODALV1_LOCUS26218</name>
</gene>
<name>A0ABP1RU72_9HEXA</name>
<dbReference type="InterPro" id="IPR007724">
    <property type="entry name" value="Poly_GlycHdrlase"/>
</dbReference>
<evidence type="ECO:0000313" key="7">
    <source>
        <dbReference type="Proteomes" id="UP001642540"/>
    </source>
</evidence>
<keyword evidence="7" id="KW-1185">Reference proteome</keyword>
<sequence>MWGSSNSQPIEARQLIDPMIGGVPAPPKGHPKSQLGSIVRQPAALNVGTILAAKPTRPTPMPVGIIRPHKQTQSTTHYSAPPVVQHSTYVNQSHTQSTKFVTPHVPQTYADFGKTHAQTTAQYSTHRIVQPPTNINQSQTQWTKLITPSVAQISADLEKIARRNPQTVVFFHKLNANIISSGKCEHDAKWHIPSHVSTPFSSKNLAWGALSGRKWDTIKDSLEKLSRNCAANPHQKGIAGLIKTAISQYDTNVSSKTDFGTINHPEISSILTPTIPIIVNYALMLPSLLAEPIPFLRKNSSMTIYLTKNLVCSLMANAFFCTLEEKPGMDDINFYRLFNTTTKGSAKVEKLKCIITYFQKMRVRAARQKSGDEIISFERRCITAKQNWTQSISQLVPVNIEQNKTIEKAVDSLKVDFANKQVGGGVLNEGAVMEEIMFATSPELIISRLFTEPLEDNEVLIITGTEQFSNYIGYSQSFRFAGPSAPSIKFQKDKLGRIMNPIVVMDALNFKTHEKDMQYQQQLIDRELHKAFVGFMISNGEKNIPIATGNWGGGVFNGDPELKFLIQWMAASQAGRLFIVYHTIGYASQAQSICSMADFLRGRNASVGQLYKLVTAYVLRKYEHQTVFDFVKRLLK</sequence>
<comment type="caution">
    <text evidence="6">The sequence shown here is derived from an EMBL/GenBank/DDBJ whole genome shotgun (WGS) entry which is preliminary data.</text>
</comment>
<dbReference type="Pfam" id="PF20811">
    <property type="entry name" value="PARG_cat_N"/>
    <property type="match status" value="1"/>
</dbReference>